<dbReference type="InterPro" id="IPR025558">
    <property type="entry name" value="DUF4283"/>
</dbReference>
<dbReference type="Proteomes" id="UP000187609">
    <property type="component" value="Unassembled WGS sequence"/>
</dbReference>
<feature type="region of interest" description="Disordered" evidence="1">
    <location>
        <begin position="312"/>
        <end position="352"/>
    </location>
</feature>
<feature type="domain" description="DUF4283" evidence="2">
    <location>
        <begin position="88"/>
        <end position="170"/>
    </location>
</feature>
<evidence type="ECO:0000259" key="2">
    <source>
        <dbReference type="Pfam" id="PF14111"/>
    </source>
</evidence>
<feature type="compositionally biased region" description="Pro residues" evidence="1">
    <location>
        <begin position="7"/>
        <end position="16"/>
    </location>
</feature>
<accession>A0A1J6HY26</accession>
<proteinExistence type="predicted"/>
<dbReference type="Gramene" id="OIS97756">
    <property type="protein sequence ID" value="OIS97756"/>
    <property type="gene ID" value="A4A49_14768"/>
</dbReference>
<evidence type="ECO:0000313" key="4">
    <source>
        <dbReference type="Proteomes" id="UP000187609"/>
    </source>
</evidence>
<dbReference type="PANTHER" id="PTHR31286">
    <property type="entry name" value="GLYCINE-RICH CELL WALL STRUCTURAL PROTEIN 1.8-LIKE"/>
    <property type="match status" value="1"/>
</dbReference>
<organism evidence="3 4">
    <name type="scientific">Nicotiana attenuata</name>
    <name type="common">Coyote tobacco</name>
    <dbReference type="NCBI Taxonomy" id="49451"/>
    <lineage>
        <taxon>Eukaryota</taxon>
        <taxon>Viridiplantae</taxon>
        <taxon>Streptophyta</taxon>
        <taxon>Embryophyta</taxon>
        <taxon>Tracheophyta</taxon>
        <taxon>Spermatophyta</taxon>
        <taxon>Magnoliopsida</taxon>
        <taxon>eudicotyledons</taxon>
        <taxon>Gunneridae</taxon>
        <taxon>Pentapetalae</taxon>
        <taxon>asterids</taxon>
        <taxon>lamiids</taxon>
        <taxon>Solanales</taxon>
        <taxon>Solanaceae</taxon>
        <taxon>Nicotianoideae</taxon>
        <taxon>Nicotianeae</taxon>
        <taxon>Nicotiana</taxon>
    </lineage>
</organism>
<dbReference type="PANTHER" id="PTHR31286:SF164">
    <property type="entry name" value="ZINC FINGER, CCHC-TYPE"/>
    <property type="match status" value="1"/>
</dbReference>
<evidence type="ECO:0000313" key="3">
    <source>
        <dbReference type="EMBL" id="OIS97756.1"/>
    </source>
</evidence>
<reference evidence="3" key="1">
    <citation type="submission" date="2016-11" db="EMBL/GenBank/DDBJ databases">
        <title>The genome of Nicotiana attenuata.</title>
        <authorList>
            <person name="Xu S."/>
            <person name="Brockmoeller T."/>
            <person name="Gaquerel E."/>
            <person name="Navarro A."/>
            <person name="Kuhl H."/>
            <person name="Gase K."/>
            <person name="Ling Z."/>
            <person name="Zhou W."/>
            <person name="Kreitzer C."/>
            <person name="Stanke M."/>
            <person name="Tang H."/>
            <person name="Lyons E."/>
            <person name="Pandey P."/>
            <person name="Pandey S.P."/>
            <person name="Timmermann B."/>
            <person name="Baldwin I.T."/>
        </authorList>
    </citation>
    <scope>NUCLEOTIDE SEQUENCE [LARGE SCALE GENOMIC DNA]</scope>
    <source>
        <strain evidence="3">UT</strain>
    </source>
</reference>
<gene>
    <name evidence="3" type="ORF">A4A49_14768</name>
</gene>
<sequence>MSLSSLPPNPTPPHSFPPLAVGDHSGNRLALLINPADPVATSTNYAAAVGGRTTRGMKKLIRLEPSPYEFVDGKARVTFTKEEDDLLAEKCRLTVVGKFPRTRPQIDKLRDEFKRLVPLKGSFKIGVKDWRHVFIDFTDEEDFKRFYSRRSMPICGMLMRVRRWTRDFKADMESILTPIWVTLPDLPWHYHDWPALERILDPIGTLIALDKATLARTRPTTAKARIEIDLTRPRINEVEVALIDNTGDIQIFLQPVDPMEVIDSENQVISEDTPMQGDKETEEASLMIMQNHANGTNEFVDVPASLIVSGNSDGLARKKHKKGKKTKNEELKTSSNKMSKKGRKRSNQAPKQMEEQLQAIGQELVTISEHQTRKLNSKKKAEVQVQGHLARTA</sequence>
<dbReference type="EMBL" id="MJEQ01037192">
    <property type="protein sequence ID" value="OIS97756.1"/>
    <property type="molecule type" value="Genomic_DNA"/>
</dbReference>
<dbReference type="Pfam" id="PF14111">
    <property type="entry name" value="DUF4283"/>
    <property type="match status" value="1"/>
</dbReference>
<name>A0A1J6HY26_NICAT</name>
<protein>
    <recommendedName>
        <fullName evidence="2">DUF4283 domain-containing protein</fullName>
    </recommendedName>
</protein>
<feature type="region of interest" description="Disordered" evidence="1">
    <location>
        <begin position="1"/>
        <end position="21"/>
    </location>
</feature>
<dbReference type="InterPro" id="IPR040256">
    <property type="entry name" value="At4g02000-like"/>
</dbReference>
<evidence type="ECO:0000256" key="1">
    <source>
        <dbReference type="SAM" id="MobiDB-lite"/>
    </source>
</evidence>
<feature type="region of interest" description="Disordered" evidence="1">
    <location>
        <begin position="371"/>
        <end position="393"/>
    </location>
</feature>
<dbReference type="AlphaFoldDB" id="A0A1J6HY26"/>
<keyword evidence="4" id="KW-1185">Reference proteome</keyword>
<comment type="caution">
    <text evidence="3">The sequence shown here is derived from an EMBL/GenBank/DDBJ whole genome shotgun (WGS) entry which is preliminary data.</text>
</comment>